<evidence type="ECO:0000313" key="1">
    <source>
        <dbReference type="EMBL" id="SVB98696.1"/>
    </source>
</evidence>
<name>A0A382IGE9_9ZZZZ</name>
<accession>A0A382IGE9</accession>
<proteinExistence type="predicted"/>
<protein>
    <submittedName>
        <fullName evidence="1">Uncharacterized protein</fullName>
    </submittedName>
</protein>
<sequence>MIVKEKLQRADLRKEECFTGALPILIVILCHGINQYLSHARNATILIPWKSGKKMKVPRLFAPNQNAIIKNLQLL</sequence>
<feature type="non-terminal residue" evidence="1">
    <location>
        <position position="75"/>
    </location>
</feature>
<organism evidence="1">
    <name type="scientific">marine metagenome</name>
    <dbReference type="NCBI Taxonomy" id="408172"/>
    <lineage>
        <taxon>unclassified sequences</taxon>
        <taxon>metagenomes</taxon>
        <taxon>ecological metagenomes</taxon>
    </lineage>
</organism>
<feature type="non-terminal residue" evidence="1">
    <location>
        <position position="1"/>
    </location>
</feature>
<dbReference type="AlphaFoldDB" id="A0A382IGE9"/>
<gene>
    <name evidence="1" type="ORF">METZ01_LOCUS251550</name>
</gene>
<dbReference type="EMBL" id="UINC01067231">
    <property type="protein sequence ID" value="SVB98696.1"/>
    <property type="molecule type" value="Genomic_DNA"/>
</dbReference>
<reference evidence="1" key="1">
    <citation type="submission" date="2018-05" db="EMBL/GenBank/DDBJ databases">
        <authorList>
            <person name="Lanie J.A."/>
            <person name="Ng W.-L."/>
            <person name="Kazmierczak K.M."/>
            <person name="Andrzejewski T.M."/>
            <person name="Davidsen T.M."/>
            <person name="Wayne K.J."/>
            <person name="Tettelin H."/>
            <person name="Glass J.I."/>
            <person name="Rusch D."/>
            <person name="Podicherti R."/>
            <person name="Tsui H.-C.T."/>
            <person name="Winkler M.E."/>
        </authorList>
    </citation>
    <scope>NUCLEOTIDE SEQUENCE</scope>
</reference>